<dbReference type="EMBL" id="AMYB01000002">
    <property type="protein sequence ID" value="OAD06656.1"/>
    <property type="molecule type" value="Genomic_DNA"/>
</dbReference>
<evidence type="ECO:0000313" key="1">
    <source>
        <dbReference type="EMBL" id="OAD06656.1"/>
    </source>
</evidence>
<dbReference type="VEuPathDB" id="FungiDB:MUCCIDRAFT_107234"/>
<dbReference type="OrthoDB" id="2287349at2759"/>
<sequence>MSIQSVISQFINFRISPKIGHPTFFSSRRRGGLGILNPKLQQGALQLRWLDPLLSMSTTQLLAHPPPSLSPPYNPAIRPSWSTFWFLLLSRSCRHLAILRHIRLNRQTISCSPVKLAVWQQVHRGHLGGRGVHRFITFCSPHARSASDLCFIAATTLESIWSFILNDTPFTTDLVLALVAQKIRQSQQEFFLAAGIPPLTSSFLLH</sequence>
<evidence type="ECO:0000313" key="2">
    <source>
        <dbReference type="Proteomes" id="UP000077051"/>
    </source>
</evidence>
<accession>A0A168NS19</accession>
<dbReference type="AlphaFoldDB" id="A0A168NS19"/>
<protein>
    <submittedName>
        <fullName evidence="1">Uncharacterized protein</fullName>
    </submittedName>
</protein>
<dbReference type="STRING" id="747725.A0A168NS19"/>
<dbReference type="Proteomes" id="UP000077051">
    <property type="component" value="Unassembled WGS sequence"/>
</dbReference>
<proteinExistence type="predicted"/>
<name>A0A168NS19_MUCCL</name>
<reference evidence="1 2" key="1">
    <citation type="submission" date="2015-06" db="EMBL/GenBank/DDBJ databases">
        <title>Expansion of signal transduction pathways in fungi by whole-genome duplication.</title>
        <authorList>
            <consortium name="DOE Joint Genome Institute"/>
            <person name="Corrochano L.M."/>
            <person name="Kuo A."/>
            <person name="Marcet-Houben M."/>
            <person name="Polaino S."/>
            <person name="Salamov A."/>
            <person name="Villalobos J.M."/>
            <person name="Alvarez M.I."/>
            <person name="Avalos J."/>
            <person name="Benito E.P."/>
            <person name="Benoit I."/>
            <person name="Burger G."/>
            <person name="Camino L.P."/>
            <person name="Canovas D."/>
            <person name="Cerda-Olmedo E."/>
            <person name="Cheng J.-F."/>
            <person name="Dominguez A."/>
            <person name="Elias M."/>
            <person name="Eslava A.P."/>
            <person name="Glaser F."/>
            <person name="Grimwood J."/>
            <person name="Gutierrez G."/>
            <person name="Heitman J."/>
            <person name="Henrissat B."/>
            <person name="Iturriaga E.A."/>
            <person name="Lang B.F."/>
            <person name="Lavin J.L."/>
            <person name="Lee S."/>
            <person name="Li W."/>
            <person name="Lindquist E."/>
            <person name="Lopez-Garcia S."/>
            <person name="Luque E.M."/>
            <person name="Marcos A.T."/>
            <person name="Martin J."/>
            <person name="Mccluskey K."/>
            <person name="Medina H.R."/>
            <person name="Miralles-Duran A."/>
            <person name="Miyazaki A."/>
            <person name="Munoz-Torres E."/>
            <person name="Oguiza J.A."/>
            <person name="Ohm R."/>
            <person name="Olmedo M."/>
            <person name="Orejas M."/>
            <person name="Ortiz-Castellanos L."/>
            <person name="Pisabarro A.G."/>
            <person name="Rodriguez-Romero J."/>
            <person name="Ruiz-Herrera J."/>
            <person name="Ruiz-Vazquez R."/>
            <person name="Sanz C."/>
            <person name="Schackwitz W."/>
            <person name="Schmutz J."/>
            <person name="Shahriari M."/>
            <person name="Shelest E."/>
            <person name="Silva-Franco F."/>
            <person name="Soanes D."/>
            <person name="Syed K."/>
            <person name="Tagua V.G."/>
            <person name="Talbot N.J."/>
            <person name="Thon M."/>
            <person name="De Vries R.P."/>
            <person name="Wiebenga A."/>
            <person name="Yadav J.S."/>
            <person name="Braun E.L."/>
            <person name="Baker S."/>
            <person name="Garre V."/>
            <person name="Horwitz B."/>
            <person name="Torres-Martinez S."/>
            <person name="Idnurm A."/>
            <person name="Herrera-Estrella A."/>
            <person name="Gabaldon T."/>
            <person name="Grigoriev I.V."/>
        </authorList>
    </citation>
    <scope>NUCLEOTIDE SEQUENCE [LARGE SCALE GENOMIC DNA]</scope>
    <source>
        <strain evidence="1 2">CBS 277.49</strain>
    </source>
</reference>
<gene>
    <name evidence="1" type="ORF">MUCCIDRAFT_107234</name>
</gene>
<keyword evidence="2" id="KW-1185">Reference proteome</keyword>
<organism evidence="1 2">
    <name type="scientific">Mucor lusitanicus CBS 277.49</name>
    <dbReference type="NCBI Taxonomy" id="747725"/>
    <lineage>
        <taxon>Eukaryota</taxon>
        <taxon>Fungi</taxon>
        <taxon>Fungi incertae sedis</taxon>
        <taxon>Mucoromycota</taxon>
        <taxon>Mucoromycotina</taxon>
        <taxon>Mucoromycetes</taxon>
        <taxon>Mucorales</taxon>
        <taxon>Mucorineae</taxon>
        <taxon>Mucoraceae</taxon>
        <taxon>Mucor</taxon>
    </lineage>
</organism>
<comment type="caution">
    <text evidence="1">The sequence shown here is derived from an EMBL/GenBank/DDBJ whole genome shotgun (WGS) entry which is preliminary data.</text>
</comment>